<reference evidence="1" key="2">
    <citation type="journal article" date="2022" name="New Phytol.">
        <title>Evolutionary transition to the ectomycorrhizal habit in the genomes of a hyperdiverse lineage of mushroom-forming fungi.</title>
        <authorList>
            <person name="Looney B."/>
            <person name="Miyauchi S."/>
            <person name="Morin E."/>
            <person name="Drula E."/>
            <person name="Courty P.E."/>
            <person name="Kohler A."/>
            <person name="Kuo A."/>
            <person name="LaButti K."/>
            <person name="Pangilinan J."/>
            <person name="Lipzen A."/>
            <person name="Riley R."/>
            <person name="Andreopoulos W."/>
            <person name="He G."/>
            <person name="Johnson J."/>
            <person name="Nolan M."/>
            <person name="Tritt A."/>
            <person name="Barry K.W."/>
            <person name="Grigoriev I.V."/>
            <person name="Nagy L.G."/>
            <person name="Hibbett D."/>
            <person name="Henrissat B."/>
            <person name="Matheny P.B."/>
            <person name="Labbe J."/>
            <person name="Martin F.M."/>
        </authorList>
    </citation>
    <scope>NUCLEOTIDE SEQUENCE</scope>
    <source>
        <strain evidence="1">FP105234-sp</strain>
    </source>
</reference>
<gene>
    <name evidence="1" type="ORF">FA95DRAFT_1474291</name>
</gene>
<comment type="caution">
    <text evidence="1">The sequence shown here is derived from an EMBL/GenBank/DDBJ whole genome shotgun (WGS) entry which is preliminary data.</text>
</comment>
<organism evidence="1 2">
    <name type="scientific">Auriscalpium vulgare</name>
    <dbReference type="NCBI Taxonomy" id="40419"/>
    <lineage>
        <taxon>Eukaryota</taxon>
        <taxon>Fungi</taxon>
        <taxon>Dikarya</taxon>
        <taxon>Basidiomycota</taxon>
        <taxon>Agaricomycotina</taxon>
        <taxon>Agaricomycetes</taxon>
        <taxon>Russulales</taxon>
        <taxon>Auriscalpiaceae</taxon>
        <taxon>Auriscalpium</taxon>
    </lineage>
</organism>
<proteinExistence type="predicted"/>
<feature type="non-terminal residue" evidence="1">
    <location>
        <position position="58"/>
    </location>
</feature>
<name>A0ACB8R387_9AGAM</name>
<reference evidence="1" key="1">
    <citation type="submission" date="2021-02" db="EMBL/GenBank/DDBJ databases">
        <authorList>
            <consortium name="DOE Joint Genome Institute"/>
            <person name="Ahrendt S."/>
            <person name="Looney B.P."/>
            <person name="Miyauchi S."/>
            <person name="Morin E."/>
            <person name="Drula E."/>
            <person name="Courty P.E."/>
            <person name="Chicoki N."/>
            <person name="Fauchery L."/>
            <person name="Kohler A."/>
            <person name="Kuo A."/>
            <person name="Labutti K."/>
            <person name="Pangilinan J."/>
            <person name="Lipzen A."/>
            <person name="Riley R."/>
            <person name="Andreopoulos W."/>
            <person name="He G."/>
            <person name="Johnson J."/>
            <person name="Barry K.W."/>
            <person name="Grigoriev I.V."/>
            <person name="Nagy L."/>
            <person name="Hibbett D."/>
            <person name="Henrissat B."/>
            <person name="Matheny P.B."/>
            <person name="Labbe J."/>
            <person name="Martin F."/>
        </authorList>
    </citation>
    <scope>NUCLEOTIDE SEQUENCE</scope>
    <source>
        <strain evidence="1">FP105234-sp</strain>
    </source>
</reference>
<protein>
    <submittedName>
        <fullName evidence="1">Uncharacterized protein</fullName>
    </submittedName>
</protein>
<dbReference type="Proteomes" id="UP000814033">
    <property type="component" value="Unassembled WGS sequence"/>
</dbReference>
<evidence type="ECO:0000313" key="1">
    <source>
        <dbReference type="EMBL" id="KAI0038011.1"/>
    </source>
</evidence>
<evidence type="ECO:0000313" key="2">
    <source>
        <dbReference type="Proteomes" id="UP000814033"/>
    </source>
</evidence>
<dbReference type="EMBL" id="MU276622">
    <property type="protein sequence ID" value="KAI0038011.1"/>
    <property type="molecule type" value="Genomic_DNA"/>
</dbReference>
<sequence>ICEPCLAGKMHANPFPSSTHRARAPLHLIHSDVHGPLPVRTPSASGYRYWVTFIDDHT</sequence>
<accession>A0ACB8R387</accession>
<feature type="non-terminal residue" evidence="1">
    <location>
        <position position="1"/>
    </location>
</feature>
<keyword evidence="2" id="KW-1185">Reference proteome</keyword>